<protein>
    <recommendedName>
        <fullName evidence="2">Nucleotidyl transferase AbiEii toxin, Type IV TA system</fullName>
    </recommendedName>
</protein>
<name>A0A3B0UI10_9ZZZZ</name>
<organism evidence="1">
    <name type="scientific">hydrothermal vent metagenome</name>
    <dbReference type="NCBI Taxonomy" id="652676"/>
    <lineage>
        <taxon>unclassified sequences</taxon>
        <taxon>metagenomes</taxon>
        <taxon>ecological metagenomes</taxon>
    </lineage>
</organism>
<evidence type="ECO:0008006" key="2">
    <source>
        <dbReference type="Google" id="ProtNLM"/>
    </source>
</evidence>
<dbReference type="InterPro" id="IPR014942">
    <property type="entry name" value="AbiEii"/>
</dbReference>
<accession>A0A3B0UI10</accession>
<reference evidence="1" key="1">
    <citation type="submission" date="2018-06" db="EMBL/GenBank/DDBJ databases">
        <authorList>
            <person name="Zhirakovskaya E."/>
        </authorList>
    </citation>
    <scope>NUCLEOTIDE SEQUENCE</scope>
</reference>
<evidence type="ECO:0000313" key="1">
    <source>
        <dbReference type="EMBL" id="VAW30681.1"/>
    </source>
</evidence>
<dbReference type="Pfam" id="PF08843">
    <property type="entry name" value="AbiEii"/>
    <property type="match status" value="1"/>
</dbReference>
<dbReference type="AlphaFoldDB" id="A0A3B0UI10"/>
<sequence>MHKEILNKNQLELLPLVKLFKREFYLVGGTAIALHLGHRRSIDFDLFKQGRLVLKRILNKISAFQPYTVTRRVEEQLNLTINDVKFTFFEYPYPVESNCKFEDILKLPDLLSLASMKAFALGRRSKWKDYVDLYFILKDYYSVKQIVVASENIYGQLFSEKLFRAQLSYFDDIDYSEEIEYLVKQPSDTEMKEFLTEVALEVS</sequence>
<dbReference type="EMBL" id="UOET01000551">
    <property type="protein sequence ID" value="VAW30681.1"/>
    <property type="molecule type" value="Genomic_DNA"/>
</dbReference>
<gene>
    <name evidence="1" type="ORF">MNBD_BACTEROID07-1216</name>
</gene>
<proteinExistence type="predicted"/>